<reference evidence="2 3" key="1">
    <citation type="submission" date="2021-03" db="EMBL/GenBank/DDBJ databases">
        <authorList>
            <person name="King G.J."/>
            <person name="Bancroft I."/>
            <person name="Baten A."/>
            <person name="Bloomfield J."/>
            <person name="Borpatragohain P."/>
            <person name="He Z."/>
            <person name="Irish N."/>
            <person name="Irwin J."/>
            <person name="Liu K."/>
            <person name="Mauleon R.P."/>
            <person name="Moore J."/>
            <person name="Morris R."/>
            <person name="Ostergaard L."/>
            <person name="Wang B."/>
            <person name="Wells R."/>
        </authorList>
    </citation>
    <scope>NUCLEOTIDE SEQUENCE [LARGE SCALE GENOMIC DNA]</scope>
    <source>
        <strain evidence="2">R-o-18</strain>
        <tissue evidence="2">Leaf</tissue>
    </source>
</reference>
<evidence type="ECO:0000256" key="1">
    <source>
        <dbReference type="SAM" id="MobiDB-lite"/>
    </source>
</evidence>
<keyword evidence="3" id="KW-1185">Reference proteome</keyword>
<proteinExistence type="predicted"/>
<organism evidence="2 3">
    <name type="scientific">Brassica rapa subsp. trilocularis</name>
    <dbReference type="NCBI Taxonomy" id="1813537"/>
    <lineage>
        <taxon>Eukaryota</taxon>
        <taxon>Viridiplantae</taxon>
        <taxon>Streptophyta</taxon>
        <taxon>Embryophyta</taxon>
        <taxon>Tracheophyta</taxon>
        <taxon>Spermatophyta</taxon>
        <taxon>Magnoliopsida</taxon>
        <taxon>eudicotyledons</taxon>
        <taxon>Gunneridae</taxon>
        <taxon>Pentapetalae</taxon>
        <taxon>rosids</taxon>
        <taxon>malvids</taxon>
        <taxon>Brassicales</taxon>
        <taxon>Brassicaceae</taxon>
        <taxon>Brassiceae</taxon>
        <taxon>Brassica</taxon>
    </lineage>
</organism>
<dbReference type="Proteomes" id="UP000823674">
    <property type="component" value="Chromosome A07"/>
</dbReference>
<gene>
    <name evidence="2" type="primary">A07g505380.1_BraROA</name>
    <name evidence="2" type="ORF">IGI04_026899</name>
</gene>
<protein>
    <submittedName>
        <fullName evidence="2">Uncharacterized protein</fullName>
    </submittedName>
</protein>
<comment type="caution">
    <text evidence="2">The sequence shown here is derived from an EMBL/GenBank/DDBJ whole genome shotgun (WGS) entry which is preliminary data.</text>
</comment>
<feature type="region of interest" description="Disordered" evidence="1">
    <location>
        <begin position="1"/>
        <end position="34"/>
    </location>
</feature>
<name>A0ABQ7KXE8_BRACM</name>
<evidence type="ECO:0000313" key="3">
    <source>
        <dbReference type="Proteomes" id="UP000823674"/>
    </source>
</evidence>
<evidence type="ECO:0000313" key="2">
    <source>
        <dbReference type="EMBL" id="KAG5379057.1"/>
    </source>
</evidence>
<accession>A0ABQ7KXE8</accession>
<sequence>MTKRPLRKHEFEQIGDAQRPRQVAPARRSGLRERPRWVAARGRSESDFVFPRTKMASDFSLSLCDLMPSLREVAPGSARPKTTLITSFELQMHPNVSRNSMWSLRNHDFRQQNNAERLAGVAPGSRSRADFWCLRARGRKRLWCVAPTGRSGSGATLVGRSERSLQGHLCVSPDSLLEVAPGSARPKTTLITSFELQMHPNVSRNSMWYSNT</sequence>
<dbReference type="EMBL" id="JADBGQ010000009">
    <property type="protein sequence ID" value="KAG5379057.1"/>
    <property type="molecule type" value="Genomic_DNA"/>
</dbReference>